<feature type="domain" description="NERD" evidence="1">
    <location>
        <begin position="49"/>
        <end position="165"/>
    </location>
</feature>
<dbReference type="AlphaFoldDB" id="A0A495A1F9"/>
<dbReference type="PROSITE" id="PS50965">
    <property type="entry name" value="NERD"/>
    <property type="match status" value="1"/>
</dbReference>
<dbReference type="Pfam" id="PF08378">
    <property type="entry name" value="NERD"/>
    <property type="match status" value="1"/>
</dbReference>
<evidence type="ECO:0000259" key="1">
    <source>
        <dbReference type="PROSITE" id="PS50965"/>
    </source>
</evidence>
<organism evidence="2 3">
    <name type="scientific">Oceanobacillus halophilus</name>
    <dbReference type="NCBI Taxonomy" id="930130"/>
    <lineage>
        <taxon>Bacteria</taxon>
        <taxon>Bacillati</taxon>
        <taxon>Bacillota</taxon>
        <taxon>Bacilli</taxon>
        <taxon>Bacillales</taxon>
        <taxon>Bacillaceae</taxon>
        <taxon>Oceanobacillus</taxon>
    </lineage>
</organism>
<dbReference type="RefSeq" id="WP_121204992.1">
    <property type="nucleotide sequence ID" value="NZ_RBZP01000012.1"/>
</dbReference>
<gene>
    <name evidence="2" type="ORF">D8M06_13810</name>
</gene>
<evidence type="ECO:0000313" key="3">
    <source>
        <dbReference type="Proteomes" id="UP000269301"/>
    </source>
</evidence>
<sequence length="330" mass="38629">MNRKERIITIIKERDKEKEIMRLEALNRRTPASHPEKENVSIDLKKKYSEVNGEKQVDYSLGFLDEQKYLELHNLRLEDDNGFFQIDSLLMSAYFNLDVEVKNWLGTVIFGQNGQVTRRTQDGKEEGFDNPVSQAKTQVYRLQKWLHNHGFPQLPTEYLVDISYPKTIITSSSPNINIPHEVIHNNELLFRIQKFEEKYNKKMLPTKELLTIANALKEAHVPPEIDLLEKYQMSVGDLIRGVFCTECGAVPMDRDRRKWFCQKCKCYSNTAHIPALNDLKLIVGDFITNRQLRYFLKVDSADVIKRIMKKEGYSLIGSRKQSKYRIKLKI</sequence>
<protein>
    <submittedName>
        <fullName evidence="2">NERD domain-containing protein</fullName>
    </submittedName>
</protein>
<evidence type="ECO:0000313" key="2">
    <source>
        <dbReference type="EMBL" id="RKQ31562.1"/>
    </source>
</evidence>
<comment type="caution">
    <text evidence="2">The sequence shown here is derived from an EMBL/GenBank/DDBJ whole genome shotgun (WGS) entry which is preliminary data.</text>
</comment>
<keyword evidence="3" id="KW-1185">Reference proteome</keyword>
<accession>A0A495A1F9</accession>
<proteinExistence type="predicted"/>
<dbReference type="Proteomes" id="UP000269301">
    <property type="component" value="Unassembled WGS sequence"/>
</dbReference>
<dbReference type="OrthoDB" id="569879at2"/>
<dbReference type="InterPro" id="IPR011528">
    <property type="entry name" value="NERD"/>
</dbReference>
<reference evidence="2 3" key="1">
    <citation type="journal article" date="2016" name="Int. J. Syst. Evol. Microbiol.">
        <title>Oceanobacillus halophilus sp. nov., a novel moderately halophilic bacterium from a hypersaline lake.</title>
        <authorList>
            <person name="Amoozegar M.A."/>
            <person name="Bagheri M."/>
            <person name="Makhdoumi A."/>
            <person name="Nikou M.M."/>
            <person name="Fazeli S.A.S."/>
            <person name="Schumann P."/>
            <person name="Sproer C."/>
            <person name="Sanchez-Porro C."/>
            <person name="Ventosa A."/>
        </authorList>
    </citation>
    <scope>NUCLEOTIDE SEQUENCE [LARGE SCALE GENOMIC DNA]</scope>
    <source>
        <strain evidence="2 3">DSM 23996</strain>
    </source>
</reference>
<dbReference type="EMBL" id="RBZP01000012">
    <property type="protein sequence ID" value="RKQ31562.1"/>
    <property type="molecule type" value="Genomic_DNA"/>
</dbReference>
<name>A0A495A1F9_9BACI</name>